<name>A0A6J6RMT4_9ZZZZ</name>
<dbReference type="EMBL" id="CAEZXR010000301">
    <property type="protein sequence ID" value="CAB4723788.1"/>
    <property type="molecule type" value="Genomic_DNA"/>
</dbReference>
<feature type="transmembrane region" description="Helical" evidence="1">
    <location>
        <begin position="77"/>
        <end position="99"/>
    </location>
</feature>
<evidence type="ECO:0000256" key="1">
    <source>
        <dbReference type="SAM" id="Phobius"/>
    </source>
</evidence>
<reference evidence="2" key="1">
    <citation type="submission" date="2020-05" db="EMBL/GenBank/DDBJ databases">
        <authorList>
            <person name="Chiriac C."/>
            <person name="Salcher M."/>
            <person name="Ghai R."/>
            <person name="Kavagutti S V."/>
        </authorList>
    </citation>
    <scope>NUCLEOTIDE SEQUENCE</scope>
</reference>
<keyword evidence="1" id="KW-1133">Transmembrane helix</keyword>
<protein>
    <submittedName>
        <fullName evidence="2">Unannotated protein</fullName>
    </submittedName>
</protein>
<keyword evidence="1" id="KW-0812">Transmembrane</keyword>
<sequence length="141" mass="15278">MSADRRAGAREETLRRDIDLLDSRTLRWAVDLARLVRDPMFPAMVIAALTVLIAGGLLVVTGVQAGDQQYLSLQLPYLVSGGLAAVGVLLIGTFGISILGERRTQAHHDSDFREVVDEAATVTRLVLARRAARRSARAGSR</sequence>
<evidence type="ECO:0000313" key="2">
    <source>
        <dbReference type="EMBL" id="CAB4723788.1"/>
    </source>
</evidence>
<feature type="transmembrane region" description="Helical" evidence="1">
    <location>
        <begin position="43"/>
        <end position="65"/>
    </location>
</feature>
<keyword evidence="1" id="KW-0472">Membrane</keyword>
<gene>
    <name evidence="2" type="ORF">UFOPK2579_02166</name>
</gene>
<proteinExistence type="predicted"/>
<organism evidence="2">
    <name type="scientific">freshwater metagenome</name>
    <dbReference type="NCBI Taxonomy" id="449393"/>
    <lineage>
        <taxon>unclassified sequences</taxon>
        <taxon>metagenomes</taxon>
        <taxon>ecological metagenomes</taxon>
    </lineage>
</organism>
<accession>A0A6J6RMT4</accession>
<dbReference type="AlphaFoldDB" id="A0A6J6RMT4"/>